<dbReference type="AlphaFoldDB" id="A0AAV4VT20"/>
<organism evidence="1 2">
    <name type="scientific">Caerostris extrusa</name>
    <name type="common">Bark spider</name>
    <name type="synonym">Caerostris bankana</name>
    <dbReference type="NCBI Taxonomy" id="172846"/>
    <lineage>
        <taxon>Eukaryota</taxon>
        <taxon>Metazoa</taxon>
        <taxon>Ecdysozoa</taxon>
        <taxon>Arthropoda</taxon>
        <taxon>Chelicerata</taxon>
        <taxon>Arachnida</taxon>
        <taxon>Araneae</taxon>
        <taxon>Araneomorphae</taxon>
        <taxon>Entelegynae</taxon>
        <taxon>Araneoidea</taxon>
        <taxon>Araneidae</taxon>
        <taxon>Caerostris</taxon>
    </lineage>
</organism>
<evidence type="ECO:0000313" key="1">
    <source>
        <dbReference type="EMBL" id="GIY73540.1"/>
    </source>
</evidence>
<name>A0AAV4VT20_CAEEX</name>
<proteinExistence type="predicted"/>
<dbReference type="EMBL" id="BPLR01015095">
    <property type="protein sequence ID" value="GIY73540.1"/>
    <property type="molecule type" value="Genomic_DNA"/>
</dbReference>
<accession>A0AAV4VT20</accession>
<dbReference type="Proteomes" id="UP001054945">
    <property type="component" value="Unassembled WGS sequence"/>
</dbReference>
<gene>
    <name evidence="1" type="ORF">CEXT_120471</name>
</gene>
<keyword evidence="2" id="KW-1185">Reference proteome</keyword>
<sequence>MIIIRCYQQLKEAHSTVKDYFILILQSTTQTYMATAFTYCEVKLSLYDSDSNLRIKRWKQRKDQPSATILQNHNIAEIRTQSDANLKKKKCRFNGGCQ</sequence>
<comment type="caution">
    <text evidence="1">The sequence shown here is derived from an EMBL/GenBank/DDBJ whole genome shotgun (WGS) entry which is preliminary data.</text>
</comment>
<evidence type="ECO:0000313" key="2">
    <source>
        <dbReference type="Proteomes" id="UP001054945"/>
    </source>
</evidence>
<reference evidence="1 2" key="1">
    <citation type="submission" date="2021-06" db="EMBL/GenBank/DDBJ databases">
        <title>Caerostris extrusa draft genome.</title>
        <authorList>
            <person name="Kono N."/>
            <person name="Arakawa K."/>
        </authorList>
    </citation>
    <scope>NUCLEOTIDE SEQUENCE [LARGE SCALE GENOMIC DNA]</scope>
</reference>
<protein>
    <submittedName>
        <fullName evidence="1">Uncharacterized protein</fullName>
    </submittedName>
</protein>